<dbReference type="Proteomes" id="UP000616885">
    <property type="component" value="Unassembled WGS sequence"/>
</dbReference>
<dbReference type="EMBL" id="JADCTT010000003">
    <property type="protein sequence ID" value="KAF9755026.1"/>
    <property type="molecule type" value="Genomic_DNA"/>
</dbReference>
<dbReference type="AlphaFoldDB" id="A0A8H7TS34"/>
<proteinExistence type="predicted"/>
<feature type="region of interest" description="Disordered" evidence="1">
    <location>
        <begin position="31"/>
        <end position="52"/>
    </location>
</feature>
<sequence length="103" mass="11229">MANLGAIRLIRLEGEEDEDFESMHRTTRRLDRLGQARSSRSQISSGDRCRTAVPPASTCLACIDTQGLAGLGLGHAAFMEACHLIILAAGSRRYRDKENANKA</sequence>
<name>A0A8H7TS34_BIOOC</name>
<evidence type="ECO:0000313" key="3">
    <source>
        <dbReference type="Proteomes" id="UP000616885"/>
    </source>
</evidence>
<evidence type="ECO:0000256" key="1">
    <source>
        <dbReference type="SAM" id="MobiDB-lite"/>
    </source>
</evidence>
<gene>
    <name evidence="2" type="ORF">IM811_010467</name>
</gene>
<evidence type="ECO:0000313" key="2">
    <source>
        <dbReference type="EMBL" id="KAF9755026.1"/>
    </source>
</evidence>
<feature type="compositionally biased region" description="Polar residues" evidence="1">
    <location>
        <begin position="36"/>
        <end position="45"/>
    </location>
</feature>
<organism evidence="2 3">
    <name type="scientific">Bionectria ochroleuca</name>
    <name type="common">Gliocladium roseum</name>
    <dbReference type="NCBI Taxonomy" id="29856"/>
    <lineage>
        <taxon>Eukaryota</taxon>
        <taxon>Fungi</taxon>
        <taxon>Dikarya</taxon>
        <taxon>Ascomycota</taxon>
        <taxon>Pezizomycotina</taxon>
        <taxon>Sordariomycetes</taxon>
        <taxon>Hypocreomycetidae</taxon>
        <taxon>Hypocreales</taxon>
        <taxon>Bionectriaceae</taxon>
        <taxon>Clonostachys</taxon>
    </lineage>
</organism>
<reference evidence="2" key="1">
    <citation type="submission" date="2020-10" db="EMBL/GenBank/DDBJ databases">
        <title>High-Quality Genome Resource of Clonostachys rosea strain S41 by Oxford Nanopore Long-Read Sequencing.</title>
        <authorList>
            <person name="Wang H."/>
        </authorList>
    </citation>
    <scope>NUCLEOTIDE SEQUENCE</scope>
    <source>
        <strain evidence="2">S41</strain>
    </source>
</reference>
<protein>
    <submittedName>
        <fullName evidence="2">Uncharacterized protein</fullName>
    </submittedName>
</protein>
<accession>A0A8H7TS34</accession>
<comment type="caution">
    <text evidence="2">The sequence shown here is derived from an EMBL/GenBank/DDBJ whole genome shotgun (WGS) entry which is preliminary data.</text>
</comment>